<dbReference type="PANTHER" id="PTHR31310:SF7">
    <property type="entry name" value="PA-PHOSPHATASE RELATED-FAMILY PROTEIN DDB_G0268928"/>
    <property type="match status" value="1"/>
</dbReference>
<feature type="transmembrane region" description="Helical" evidence="5">
    <location>
        <begin position="283"/>
        <end position="305"/>
    </location>
</feature>
<dbReference type="Proteomes" id="UP000051221">
    <property type="component" value="Unassembled WGS sequence"/>
</dbReference>
<feature type="transmembrane region" description="Helical" evidence="5">
    <location>
        <begin position="175"/>
        <end position="193"/>
    </location>
</feature>
<keyword evidence="8" id="KW-1185">Reference proteome</keyword>
<evidence type="ECO:0000256" key="3">
    <source>
        <dbReference type="ARBA" id="ARBA00022989"/>
    </source>
</evidence>
<dbReference type="AlphaFoldDB" id="A0A0Q2Y0V3"/>
<comment type="caution">
    <text evidence="7">The sequence shown here is derived from an EMBL/GenBank/DDBJ whole genome shotgun (WGS) entry which is preliminary data.</text>
</comment>
<dbReference type="InterPro" id="IPR026841">
    <property type="entry name" value="Aur1/Ipt1"/>
</dbReference>
<keyword evidence="4 5" id="KW-0472">Membrane</keyword>
<evidence type="ECO:0000259" key="6">
    <source>
        <dbReference type="Pfam" id="PF14378"/>
    </source>
</evidence>
<evidence type="ECO:0000313" key="7">
    <source>
        <dbReference type="EMBL" id="KQH86276.1"/>
    </source>
</evidence>
<sequence length="363" mass="42354">MECRIPRPHWREEWRSLKQMLAEDKLIYLYVLILIVSIYGVISWGGIETKLHYRLTTYWGSIVHTTSVTFVLWCTYFYGYMLKNRIAHPTLYLLKTVLTFCSPLSRPLACLLTLLCLSVVLSSYTYMKSIIPDIQFYQYDALFYQWDKVLHAGMSPWEITHAIFAHPLATMVINFFYNLWFFVIWGILVFFILYRHNPALRLRFFLSFITCWILLGCVFATLLSSAGPCFTELLNASHDEYAPLMQRLQDQNDWLQQNHFPSIWALNIQDVLWHQFEMRDQGIGSGISAMPSMHVSMAVLLALAVSTLHRQWGILAWCYALMIQIGSVHLAWHYAIDGYVSALVTVIIWQTMGWLMKRTTPSS</sequence>
<accession>A0A0Q2Y0V3</accession>
<evidence type="ECO:0000256" key="5">
    <source>
        <dbReference type="SAM" id="Phobius"/>
    </source>
</evidence>
<keyword evidence="3 5" id="KW-1133">Transmembrane helix</keyword>
<proteinExistence type="predicted"/>
<feature type="domain" description="Inositolphosphotransferase Aur1/Ipt1" evidence="6">
    <location>
        <begin position="144"/>
        <end position="349"/>
    </location>
</feature>
<dbReference type="EMBL" id="LKHS01000007">
    <property type="protein sequence ID" value="KQH86276.1"/>
    <property type="molecule type" value="Genomic_DNA"/>
</dbReference>
<keyword evidence="2 5" id="KW-0812">Transmembrane</keyword>
<evidence type="ECO:0000313" key="8">
    <source>
        <dbReference type="Proteomes" id="UP000051221"/>
    </source>
</evidence>
<evidence type="ECO:0000256" key="1">
    <source>
        <dbReference type="ARBA" id="ARBA00004141"/>
    </source>
</evidence>
<feature type="transmembrane region" description="Helical" evidence="5">
    <location>
        <begin position="338"/>
        <end position="356"/>
    </location>
</feature>
<feature type="transmembrane region" description="Helical" evidence="5">
    <location>
        <begin position="312"/>
        <end position="332"/>
    </location>
</feature>
<dbReference type="GO" id="GO:0016020">
    <property type="term" value="C:membrane"/>
    <property type="evidence" value="ECO:0007669"/>
    <property type="project" value="UniProtKB-SubCell"/>
</dbReference>
<feature type="transmembrane region" description="Helical" evidence="5">
    <location>
        <begin position="108"/>
        <end position="127"/>
    </location>
</feature>
<comment type="subcellular location">
    <subcellularLocation>
        <location evidence="1">Membrane</location>
        <topology evidence="1">Multi-pass membrane protein</topology>
    </subcellularLocation>
</comment>
<gene>
    <name evidence="7" type="ORF">AMR76_09590</name>
</gene>
<evidence type="ECO:0000256" key="4">
    <source>
        <dbReference type="ARBA" id="ARBA00023136"/>
    </source>
</evidence>
<evidence type="ECO:0000256" key="2">
    <source>
        <dbReference type="ARBA" id="ARBA00022692"/>
    </source>
</evidence>
<dbReference type="InParanoid" id="A0A0Q2Y0V3"/>
<dbReference type="PANTHER" id="PTHR31310">
    <property type="match status" value="1"/>
</dbReference>
<feature type="transmembrane region" description="Helical" evidence="5">
    <location>
        <begin position="205"/>
        <end position="226"/>
    </location>
</feature>
<dbReference type="Pfam" id="PF14378">
    <property type="entry name" value="PAP2_3"/>
    <property type="match status" value="1"/>
</dbReference>
<reference evidence="7 8" key="1">
    <citation type="submission" date="2015-08" db="EMBL/GenBank/DDBJ databases">
        <title>Antibacterial properties of a collection of Vibrionaceae strains.</title>
        <authorList>
            <person name="Giubergia S."/>
        </authorList>
    </citation>
    <scope>NUCLEOTIDE SEQUENCE [LARGE SCALE GENOMIC DNA]</scope>
    <source>
        <strain evidence="7 8">S0821</strain>
    </source>
</reference>
<feature type="transmembrane region" description="Helical" evidence="5">
    <location>
        <begin position="26"/>
        <end position="46"/>
    </location>
</feature>
<dbReference type="RefSeq" id="WP_055465937.1">
    <property type="nucleotide sequence ID" value="NZ_LKHS01000007.1"/>
</dbReference>
<organism evidence="7 8">
    <name type="scientific">Vibrio furnissii</name>
    <dbReference type="NCBI Taxonomy" id="29494"/>
    <lineage>
        <taxon>Bacteria</taxon>
        <taxon>Pseudomonadati</taxon>
        <taxon>Pseudomonadota</taxon>
        <taxon>Gammaproteobacteria</taxon>
        <taxon>Vibrionales</taxon>
        <taxon>Vibrionaceae</taxon>
        <taxon>Vibrio</taxon>
    </lineage>
</organism>
<dbReference type="InterPro" id="IPR052185">
    <property type="entry name" value="IPC_Synthase-Related"/>
</dbReference>
<name>A0A0Q2Y0V3_VIBFU</name>
<feature type="transmembrane region" description="Helical" evidence="5">
    <location>
        <begin position="58"/>
        <end position="78"/>
    </location>
</feature>
<protein>
    <recommendedName>
        <fullName evidence="6">Inositolphosphotransferase Aur1/Ipt1 domain-containing protein</fullName>
    </recommendedName>
</protein>